<feature type="region of interest" description="Disordered" evidence="8">
    <location>
        <begin position="151"/>
        <end position="182"/>
    </location>
</feature>
<accession>A0A1V0FZ75</accession>
<keyword evidence="6" id="KW-0325">Glycoprotein</keyword>
<name>A0A1V0FZ75_9TRYP</name>
<evidence type="ECO:0000256" key="9">
    <source>
        <dbReference type="SAM" id="SignalP"/>
    </source>
</evidence>
<keyword evidence="3" id="KW-1003">Cell membrane</keyword>
<dbReference type="Pfam" id="PF00913">
    <property type="entry name" value="Trypan_glycop"/>
    <property type="match status" value="1"/>
</dbReference>
<feature type="domain" description="Trypanosome variant surface glycoprotein A-type N-terminal" evidence="10">
    <location>
        <begin position="18"/>
        <end position="381"/>
    </location>
</feature>
<evidence type="ECO:0000256" key="4">
    <source>
        <dbReference type="ARBA" id="ARBA00022622"/>
    </source>
</evidence>
<dbReference type="GO" id="GO:0098552">
    <property type="term" value="C:side of membrane"/>
    <property type="evidence" value="ECO:0007669"/>
    <property type="project" value="UniProtKB-KW"/>
</dbReference>
<dbReference type="Gene3D" id="3.90.150.10">
    <property type="entry name" value="Variant Surface Glycoprotein, subunit A domain 1"/>
    <property type="match status" value="1"/>
</dbReference>
<dbReference type="Gene3D" id="1.10.470.10">
    <property type="entry name" value="Variant Surface Glycoprotein, subunit A, domain 2"/>
    <property type="match status" value="1"/>
</dbReference>
<feature type="chain" id="PRO_5013069916" evidence="9">
    <location>
        <begin position="24"/>
        <end position="488"/>
    </location>
</feature>
<dbReference type="SUPFAM" id="SSF58087">
    <property type="entry name" value="Variant surface glycoprotein (N-terminal domain)"/>
    <property type="match status" value="1"/>
</dbReference>
<dbReference type="VEuPathDB" id="TriTrypDB:Tb427_000308600"/>
<dbReference type="GO" id="GO:0042783">
    <property type="term" value="P:symbiont-mediated evasion of host immune response"/>
    <property type="evidence" value="ECO:0007669"/>
    <property type="project" value="InterPro"/>
</dbReference>
<evidence type="ECO:0000256" key="2">
    <source>
        <dbReference type="ARBA" id="ARBA00004609"/>
    </source>
</evidence>
<organism evidence="11">
    <name type="scientific">Trypanosoma brucei</name>
    <dbReference type="NCBI Taxonomy" id="5691"/>
    <lineage>
        <taxon>Eukaryota</taxon>
        <taxon>Discoba</taxon>
        <taxon>Euglenozoa</taxon>
        <taxon>Kinetoplastea</taxon>
        <taxon>Metakinetoplastina</taxon>
        <taxon>Trypanosomatida</taxon>
        <taxon>Trypanosomatidae</taxon>
        <taxon>Trypanosoma</taxon>
    </lineage>
</organism>
<dbReference type="InterPro" id="IPR027446">
    <property type="entry name" value="VSG_C_dom_sf"/>
</dbReference>
<dbReference type="AlphaFoldDB" id="A0A1V0FZ75"/>
<dbReference type="GO" id="GO:0005886">
    <property type="term" value="C:plasma membrane"/>
    <property type="evidence" value="ECO:0007669"/>
    <property type="project" value="UniProtKB-SubCell"/>
</dbReference>
<feature type="compositionally biased region" description="Basic and acidic residues" evidence="8">
    <location>
        <begin position="159"/>
        <end position="174"/>
    </location>
</feature>
<reference evidence="11" key="1">
    <citation type="submission" date="2016-12" db="EMBL/GenBank/DDBJ databases">
        <title>Extending the VSGnome of Trypanosoma brucei strain TREU927.</title>
        <authorList>
            <person name="Cross G.A."/>
        </authorList>
    </citation>
    <scope>NUCLEOTIDE SEQUENCE</scope>
    <source>
        <strain evidence="11">Tb927.99.522</strain>
    </source>
</reference>
<comment type="subcellular location">
    <subcellularLocation>
        <location evidence="2">Cell membrane</location>
        <topology evidence="2">Lipid-anchor</topology>
        <topology evidence="2">GPI-anchor</topology>
    </subcellularLocation>
</comment>
<proteinExistence type="predicted"/>
<evidence type="ECO:0000259" key="10">
    <source>
        <dbReference type="Pfam" id="PF00913"/>
    </source>
</evidence>
<dbReference type="EMBL" id="KY404395">
    <property type="protein sequence ID" value="ARB50646.1"/>
    <property type="molecule type" value="Genomic_DNA"/>
</dbReference>
<evidence type="ECO:0000256" key="5">
    <source>
        <dbReference type="ARBA" id="ARBA00023136"/>
    </source>
</evidence>
<dbReference type="InterPro" id="IPR001812">
    <property type="entry name" value="Trypano_VSG_A_N_dom"/>
</dbReference>
<evidence type="ECO:0000313" key="11">
    <source>
        <dbReference type="EMBL" id="ARB50646.1"/>
    </source>
</evidence>
<feature type="region of interest" description="Disordered" evidence="8">
    <location>
        <begin position="445"/>
        <end position="488"/>
    </location>
</feature>
<feature type="compositionally biased region" description="Basic and acidic residues" evidence="8">
    <location>
        <begin position="445"/>
        <end position="472"/>
    </location>
</feature>
<keyword evidence="5" id="KW-0472">Membrane</keyword>
<dbReference type="SUPFAM" id="SSF118251">
    <property type="entry name" value="Variant surface glycoprotein MITAT 1.2, VSG 221, C-terminal domain"/>
    <property type="match status" value="1"/>
</dbReference>
<keyword evidence="4" id="KW-0336">GPI-anchor</keyword>
<evidence type="ECO:0000256" key="3">
    <source>
        <dbReference type="ARBA" id="ARBA00022475"/>
    </source>
</evidence>
<comment type="function">
    <text evidence="1">VSG forms a coat on the surface of the parasite. The trypanosome evades the immune response of the host by expressing a series of antigenically distinct VSGs from an estimated 1000 VSG genes.</text>
</comment>
<evidence type="ECO:0000256" key="1">
    <source>
        <dbReference type="ARBA" id="ARBA00002523"/>
    </source>
</evidence>
<sequence length="488" mass="53435">MKKKVSFVSEKLVAAGLVMLLLGQQPAVPTGEAMKKTTLAPVCNLAREIRKIPAKASTKLSRIEAATAALKKAALRLQLYARQTQPGDKIISITPLAQATLEAAEANEQAYQQPVSKALQATATTQELVGGIEATMQLFKSTKGTPAYCLGDGASQTDKTGDLKKEGGEARPEDLTTDPGEYDNKVINSNGFQGLPQISWNSGMDTSDSDKCGLVKHGVAGTGAFLSDSTVSLGYDLFKLAASNQIHRDSHQTLNTALDRQTDKLTKIAYQDAKEIEADTTAITETDEEKAVTEVSKQLTLTQRLKDLLKLNQPTISDTDLTKKVDDLQTQHYGKTGENIKQLWSELKVQKARDVKAKTETDKDIGIIPDEETLRLTLAFYDLRSQTQLQELTDKTTVAKAVCEETEKTEETCNAIEEQEKCDNTPRCHYNKTKEGKKCTLTKEAKENAEKAAEKEAENLEIGGKDGKTKDKCTKHRTDKTKCDEDNS</sequence>
<evidence type="ECO:0000256" key="7">
    <source>
        <dbReference type="ARBA" id="ARBA00023288"/>
    </source>
</evidence>
<protein>
    <submittedName>
        <fullName evidence="11">Variant surface glycoprotein</fullName>
    </submittedName>
</protein>
<keyword evidence="7" id="KW-0449">Lipoprotein</keyword>
<evidence type="ECO:0000256" key="6">
    <source>
        <dbReference type="ARBA" id="ARBA00023180"/>
    </source>
</evidence>
<dbReference type="VEuPathDB" id="TriTrypDB:Tb927.5.5080"/>
<evidence type="ECO:0000256" key="8">
    <source>
        <dbReference type="SAM" id="MobiDB-lite"/>
    </source>
</evidence>
<keyword evidence="9" id="KW-0732">Signal</keyword>
<feature type="signal peptide" evidence="9">
    <location>
        <begin position="1"/>
        <end position="23"/>
    </location>
</feature>